<keyword evidence="2" id="KW-0479">Metal-binding</keyword>
<dbReference type="Gene3D" id="3.30.70.360">
    <property type="match status" value="1"/>
</dbReference>
<dbReference type="InterPro" id="IPR002933">
    <property type="entry name" value="Peptidase_M20"/>
</dbReference>
<dbReference type="SUPFAM" id="SSF53187">
    <property type="entry name" value="Zn-dependent exopeptidases"/>
    <property type="match status" value="1"/>
</dbReference>
<dbReference type="EMBL" id="CAADFF010000003">
    <property type="protein sequence ID" value="VFJ86515.1"/>
    <property type="molecule type" value="Genomic_DNA"/>
</dbReference>
<evidence type="ECO:0000256" key="2">
    <source>
        <dbReference type="ARBA" id="ARBA00022723"/>
    </source>
</evidence>
<protein>
    <submittedName>
        <fullName evidence="5">Acetylornithine deacetylase/Succinyl-diaminopimelate desuccinylase</fullName>
    </submittedName>
</protein>
<dbReference type="Pfam" id="PF07687">
    <property type="entry name" value="M20_dimer"/>
    <property type="match status" value="1"/>
</dbReference>
<organism evidence="5">
    <name type="scientific">Candidatus Kentrum sp. LFY</name>
    <dbReference type="NCBI Taxonomy" id="2126342"/>
    <lineage>
        <taxon>Bacteria</taxon>
        <taxon>Pseudomonadati</taxon>
        <taxon>Pseudomonadota</taxon>
        <taxon>Gammaproteobacteria</taxon>
        <taxon>Candidatus Kentrum</taxon>
    </lineage>
</organism>
<keyword evidence="3" id="KW-0378">Hydrolase</keyword>
<dbReference type="GO" id="GO:0046872">
    <property type="term" value="F:metal ion binding"/>
    <property type="evidence" value="ECO:0007669"/>
    <property type="project" value="UniProtKB-KW"/>
</dbReference>
<evidence type="ECO:0000313" key="5">
    <source>
        <dbReference type="EMBL" id="VFJ86515.1"/>
    </source>
</evidence>
<evidence type="ECO:0000256" key="3">
    <source>
        <dbReference type="ARBA" id="ARBA00022801"/>
    </source>
</evidence>
<gene>
    <name evidence="5" type="ORF">BECKLFY1418B_GA0070995_100377</name>
</gene>
<keyword evidence="1" id="KW-0645">Protease</keyword>
<evidence type="ECO:0000256" key="1">
    <source>
        <dbReference type="ARBA" id="ARBA00022670"/>
    </source>
</evidence>
<dbReference type="PANTHER" id="PTHR43270:SF4">
    <property type="entry name" value="CARNOSINE DIPEPTIDASE 2, ISOFORM A"/>
    <property type="match status" value="1"/>
</dbReference>
<name>A0A450U5S2_9GAMM</name>
<dbReference type="InterPro" id="IPR051458">
    <property type="entry name" value="Cyt/Met_Dipeptidase"/>
</dbReference>
<dbReference type="InterPro" id="IPR011650">
    <property type="entry name" value="Peptidase_M20_dimer"/>
</dbReference>
<dbReference type="PANTHER" id="PTHR43270">
    <property type="entry name" value="BETA-ALA-HIS DIPEPTIDASE"/>
    <property type="match status" value="1"/>
</dbReference>
<proteinExistence type="predicted"/>
<dbReference type="AlphaFoldDB" id="A0A450U5S2"/>
<dbReference type="Pfam" id="PF01546">
    <property type="entry name" value="Peptidase_M20"/>
    <property type="match status" value="1"/>
</dbReference>
<feature type="domain" description="Peptidase M20 dimerisation" evidence="4">
    <location>
        <begin position="206"/>
        <end position="363"/>
    </location>
</feature>
<evidence type="ECO:0000259" key="4">
    <source>
        <dbReference type="Pfam" id="PF07687"/>
    </source>
</evidence>
<reference evidence="5" key="1">
    <citation type="submission" date="2019-02" db="EMBL/GenBank/DDBJ databases">
        <authorList>
            <person name="Gruber-Vodicka R. H."/>
            <person name="Seah K. B. B."/>
        </authorList>
    </citation>
    <scope>NUCLEOTIDE SEQUENCE</scope>
    <source>
        <strain evidence="5">BECK_M7</strain>
    </source>
</reference>
<dbReference type="GO" id="GO:0006508">
    <property type="term" value="P:proteolysis"/>
    <property type="evidence" value="ECO:0007669"/>
    <property type="project" value="UniProtKB-KW"/>
</dbReference>
<dbReference type="Gene3D" id="3.40.630.10">
    <property type="entry name" value="Zn peptidases"/>
    <property type="match status" value="1"/>
</dbReference>
<sequence length="487" mass="53512">MKLPLQKSHAFVDALWEKDILPALMNYIRIPNQSPSFDPQWEENGHMTRAVELAYEWCRHHGPKDMVARIIRYPKRTPVLCLEVPGQLDGSVLLYGHLDKQPPLEKNWRHGLGPRTPVREGDRLYGRGVADDGYAVFASLGALLLLREQGIAHPRCFVLIECSEESGSPDLAYYVERLQEEIGTPELIICLDSSCGNYEQLWLTTSLRGMIGGILTVRVLEEGMHSGDAGGIVPSSFRIARSLLERIEDQNTGEMGSEFQVKVSRERLGQAEMVAKALGSSLLSRFPFFPGTVTVAENVLDGVINRTWKPALEITGADGFPDLSTAGNVLRPSTALRLSLRIPPTLDAKTANKTLKKILESDPPYGAHVTFDEEWNVSGWQAPPFAPWLDGALQDASNAFFGNPAMYYGEGFSIPFMSALIASFPQAQFVVTGVLGPHSNAHGPNEFLHMEMAKGITLCMAEILARAESRGSVQIPTEGPMKADSAS</sequence>
<accession>A0A450U5S2</accession>
<dbReference type="GO" id="GO:0008233">
    <property type="term" value="F:peptidase activity"/>
    <property type="evidence" value="ECO:0007669"/>
    <property type="project" value="UniProtKB-KW"/>
</dbReference>